<organism evidence="1 2">
    <name type="scientific">Dorcoceras hygrometricum</name>
    <dbReference type="NCBI Taxonomy" id="472368"/>
    <lineage>
        <taxon>Eukaryota</taxon>
        <taxon>Viridiplantae</taxon>
        <taxon>Streptophyta</taxon>
        <taxon>Embryophyta</taxon>
        <taxon>Tracheophyta</taxon>
        <taxon>Spermatophyta</taxon>
        <taxon>Magnoliopsida</taxon>
        <taxon>eudicotyledons</taxon>
        <taxon>Gunneridae</taxon>
        <taxon>Pentapetalae</taxon>
        <taxon>asterids</taxon>
        <taxon>lamiids</taxon>
        <taxon>Lamiales</taxon>
        <taxon>Gesneriaceae</taxon>
        <taxon>Didymocarpoideae</taxon>
        <taxon>Trichosporeae</taxon>
        <taxon>Loxocarpinae</taxon>
        <taxon>Dorcoceras</taxon>
    </lineage>
</organism>
<accession>A0A2Z7AB25</accession>
<reference evidence="1 2" key="1">
    <citation type="journal article" date="2015" name="Proc. Natl. Acad. Sci. U.S.A.">
        <title>The resurrection genome of Boea hygrometrica: A blueprint for survival of dehydration.</title>
        <authorList>
            <person name="Xiao L."/>
            <person name="Yang G."/>
            <person name="Zhang L."/>
            <person name="Yang X."/>
            <person name="Zhao S."/>
            <person name="Ji Z."/>
            <person name="Zhou Q."/>
            <person name="Hu M."/>
            <person name="Wang Y."/>
            <person name="Chen M."/>
            <person name="Xu Y."/>
            <person name="Jin H."/>
            <person name="Xiao X."/>
            <person name="Hu G."/>
            <person name="Bao F."/>
            <person name="Hu Y."/>
            <person name="Wan P."/>
            <person name="Li L."/>
            <person name="Deng X."/>
            <person name="Kuang T."/>
            <person name="Xiang C."/>
            <person name="Zhu J.K."/>
            <person name="Oliver M.J."/>
            <person name="He Y."/>
        </authorList>
    </citation>
    <scope>NUCLEOTIDE SEQUENCE [LARGE SCALE GENOMIC DNA]</scope>
    <source>
        <strain evidence="2">cv. XS01</strain>
    </source>
</reference>
<proteinExistence type="predicted"/>
<evidence type="ECO:0000313" key="2">
    <source>
        <dbReference type="Proteomes" id="UP000250235"/>
    </source>
</evidence>
<keyword evidence="2" id="KW-1185">Reference proteome</keyword>
<gene>
    <name evidence="1" type="ORF">F511_22273</name>
</gene>
<dbReference type="EMBL" id="KV017493">
    <property type="protein sequence ID" value="KZV18217.1"/>
    <property type="molecule type" value="Genomic_DNA"/>
</dbReference>
<dbReference type="Proteomes" id="UP000250235">
    <property type="component" value="Unassembled WGS sequence"/>
</dbReference>
<sequence>MPLLEAVVGYRYSSRRRRSVDGAGTKKFSRKLQLKIQQLRRGASFGISCDDISLDVITISKWSEAQKAEATGALHNCGKKTRRPSGALKSFWKLSNGKKISRGYIFEATPIEVWNPGFTAGRGFNPVGGTPGGVFERARVLTSLLRDLICYELIPPELNALELFCSELF</sequence>
<dbReference type="AlphaFoldDB" id="A0A2Z7AB25"/>
<protein>
    <submittedName>
        <fullName evidence="1">Protein ACCUMULATION AND REPLICATION OF CHLOROPLASTS 6, chloroplastic-like</fullName>
    </submittedName>
</protein>
<name>A0A2Z7AB25_9LAMI</name>
<evidence type="ECO:0000313" key="1">
    <source>
        <dbReference type="EMBL" id="KZV18217.1"/>
    </source>
</evidence>